<gene>
    <name evidence="2" type="primary">69</name>
    <name evidence="2" type="ORF">SEA_KROMP_69</name>
</gene>
<name>A0A386KBR9_9CAUD</name>
<protein>
    <submittedName>
        <fullName evidence="2">Uncharacterized protein</fullName>
    </submittedName>
</protein>
<feature type="region of interest" description="Disordered" evidence="1">
    <location>
        <begin position="155"/>
        <end position="175"/>
    </location>
</feature>
<organism evidence="2 3">
    <name type="scientific">Streptomyces phage Kromp</name>
    <dbReference type="NCBI Taxonomy" id="2315619"/>
    <lineage>
        <taxon>Viruses</taxon>
        <taxon>Duplodnaviria</taxon>
        <taxon>Heunggongvirae</taxon>
        <taxon>Uroviricota</taxon>
        <taxon>Caudoviricetes</taxon>
        <taxon>Krompvirus</taxon>
        <taxon>Krompvirus kromp</taxon>
    </lineage>
</organism>
<evidence type="ECO:0000313" key="3">
    <source>
        <dbReference type="Proteomes" id="UP000274637"/>
    </source>
</evidence>
<dbReference type="Proteomes" id="UP000274637">
    <property type="component" value="Segment"/>
</dbReference>
<evidence type="ECO:0000256" key="1">
    <source>
        <dbReference type="SAM" id="MobiDB-lite"/>
    </source>
</evidence>
<reference evidence="3" key="1">
    <citation type="submission" date="2018-08" db="EMBL/GenBank/DDBJ databases">
        <authorList>
            <person name="Mousa M."/>
            <person name="Kelsky B.L."/>
            <person name="Goh L.M."/>
            <person name="Shaffer C.D."/>
            <person name="Weston-Hafer K.A."/>
            <person name="Russell D.A."/>
            <person name="Pope W.H."/>
            <person name="Jacobs-Sera D."/>
            <person name="Hendrix R.W."/>
            <person name="Hatfull G.F."/>
        </authorList>
    </citation>
    <scope>NUCLEOTIDE SEQUENCE [LARGE SCALE GENOMIC DNA]</scope>
</reference>
<proteinExistence type="predicted"/>
<dbReference type="EMBL" id="MH744420">
    <property type="protein sequence ID" value="AYD81670.1"/>
    <property type="molecule type" value="Genomic_DNA"/>
</dbReference>
<sequence>MTNDVQPVPNAFLEAVGRVTVQGAQLDARLHTLLGNLALDPVLLRRANGASTGQLINFCDLALKNGTLEQGEIAEVKAALARADALRERRNAVVHSIHLRFESSEVLKQLKAARRTLGYNSTTITVEEMEALAVEMQELGVELFRVGWNAGPAKAPGMDRIPPQLPGGDTPSAQA</sequence>
<evidence type="ECO:0000313" key="2">
    <source>
        <dbReference type="EMBL" id="AYD81670.1"/>
    </source>
</evidence>
<keyword evidence="3" id="KW-1185">Reference proteome</keyword>
<accession>A0A386KBR9</accession>